<evidence type="ECO:0000313" key="2">
    <source>
        <dbReference type="Proteomes" id="UP001446871"/>
    </source>
</evidence>
<proteinExistence type="predicted"/>
<accession>A0ABR1UMN8</accession>
<keyword evidence="2" id="KW-1185">Reference proteome</keyword>
<dbReference type="EMBL" id="JAQQWM010000006">
    <property type="protein sequence ID" value="KAK8060190.1"/>
    <property type="molecule type" value="Genomic_DNA"/>
</dbReference>
<evidence type="ECO:0000313" key="1">
    <source>
        <dbReference type="EMBL" id="KAK8060190.1"/>
    </source>
</evidence>
<gene>
    <name evidence="1" type="ORF">PG996_010120</name>
</gene>
<dbReference type="Proteomes" id="UP001446871">
    <property type="component" value="Unassembled WGS sequence"/>
</dbReference>
<sequence length="190" mass="21612">MNKTYPFANGNPDVALFPAMAAELVARIFAYVHGRKDGEFDELLRQDQLDRILSTPFLLYIKQQGPDSGSYCRRILESIPQKTQQVLGKRNLHPIHLLDLPLMPMDSSVWLNYLDVVASMPEKPWTRVPSAINRRKSDREQNGEMGVYQLQTYSDGHGPSDAQSLALYNAYSADKFGGAKRNLTYNRVEY</sequence>
<reference evidence="1 2" key="1">
    <citation type="submission" date="2023-01" db="EMBL/GenBank/DDBJ databases">
        <title>Analysis of 21 Apiospora genomes using comparative genomics revels a genus with tremendous synthesis potential of carbohydrate active enzymes and secondary metabolites.</title>
        <authorList>
            <person name="Sorensen T."/>
        </authorList>
    </citation>
    <scope>NUCLEOTIDE SEQUENCE [LARGE SCALE GENOMIC DNA]</scope>
    <source>
        <strain evidence="1 2">CBS 83171</strain>
    </source>
</reference>
<organism evidence="1 2">
    <name type="scientific">Apiospora saccharicola</name>
    <dbReference type="NCBI Taxonomy" id="335842"/>
    <lineage>
        <taxon>Eukaryota</taxon>
        <taxon>Fungi</taxon>
        <taxon>Dikarya</taxon>
        <taxon>Ascomycota</taxon>
        <taxon>Pezizomycotina</taxon>
        <taxon>Sordariomycetes</taxon>
        <taxon>Xylariomycetidae</taxon>
        <taxon>Amphisphaeriales</taxon>
        <taxon>Apiosporaceae</taxon>
        <taxon>Apiospora</taxon>
    </lineage>
</organism>
<name>A0ABR1UMN8_9PEZI</name>
<protein>
    <submittedName>
        <fullName evidence="1">Uncharacterized protein</fullName>
    </submittedName>
</protein>
<comment type="caution">
    <text evidence="1">The sequence shown here is derived from an EMBL/GenBank/DDBJ whole genome shotgun (WGS) entry which is preliminary data.</text>
</comment>